<gene>
    <name evidence="2" type="ORF">FIV42_28530</name>
</gene>
<dbReference type="AlphaFoldDB" id="A0A4Y6Q247"/>
<keyword evidence="1" id="KW-0732">Signal</keyword>
<feature type="signal peptide" evidence="1">
    <location>
        <begin position="1"/>
        <end position="24"/>
    </location>
</feature>
<dbReference type="SUPFAM" id="SSF48452">
    <property type="entry name" value="TPR-like"/>
    <property type="match status" value="1"/>
</dbReference>
<protein>
    <recommendedName>
        <fullName evidence="4">Tetratricopeptide repeat protein</fullName>
    </recommendedName>
</protein>
<name>A0A4Y6Q247_PERCE</name>
<proteinExistence type="predicted"/>
<accession>A0A4Y6Q247</accession>
<evidence type="ECO:0000313" key="2">
    <source>
        <dbReference type="EMBL" id="QDG54549.1"/>
    </source>
</evidence>
<sequence length="1259" mass="135327">MNVNGRLCLILILASLLAAAPACRTGTTPEAGVDARLFETPDAALGYSPRGYWFALTEQNQPITNFVTITHDGQTELFYAVARGERAAQLLPLTPVESSWFAEAVEAGAKPDFTDTLEGVQSSDAIGIWEGGDAPVEWIGPKPEGPITAVAMPVEAPEKAAPFYRWAKGVVDIDAGTASASDGKLDKGPYLLIPDGVDKPEKVRVVSLAPTARELPEGEDGLTLSNQKPVEFSNKTISEYITLPVGRQVGADVLFFDVGSETFVSNVGPDAARLGDEARLVAAAAEIPFHVRDETKFVDIARGFEALREGRALAAAYWLQPDVLSAAKNADATPLRLAELPAAAGLAQWSRLALLETADGMGADRVLYLARAHALEGDLGQAGTYAMRSSSSFRDWPPPAKRTGMARAKLLMARLAALDGEVTDSIDFARSAIEDYALVEDALRRADAEMQLAGYLFEAGSPDGAVKNVKLARSRYYHGGAPYFSALAEIKLAQFLLEANRPKEAIEMAGYAVARMKKFDEPVGLNRASIVQAIARHHVGEKHDISGELKNGLAQARELGDLEAQALAASALVTLTGVDGQEEMLEVAKTLMQTRDDVVDAVAERRTQRAMAALCGQGLAKVAASEDVAGACEQAVANVAGDPETLQAWLEQGYKALQSGNLTLAQSTAAQLADSLDEQLEQTSAVLAAKIHMFQYALATRPAPGAGDRPDDASLAKAMALLDKGLDPATAAARLHELALEQRTRGMTQIAGRLGEKAMASARAEKQYDRERELLFFLLETYRVADQPNEVLQLARDGRKVVSRAGPGSDALEARVLIYQSDAEYRLGRTSDAGLHRSNALATANKAETPERLELLLLAAELDMDRQATEAAEPAIVTGLNIYTSLSPEKRTSSELMPSLTRLHTLHGELGVRLGKLDAARKAFDIALALSSESKTPEVLATRAQTLAYRAGLTRDAQNRSTYETDLAAALEELGGFTAPQAATRAHRAAVEYFVDAGDASRALDIADRVHDAGLSLAPREQAPCITGRARLFAGKTEQATKDLETCQAANPADVSGAFASLLVTLTDESLGAAERAQKAASLQAKFDDKLTEAEADRLEFIVSLAKPDKTYEDRRAERLKASADKSQKPAEVAAYADYLLSVGRIAEANAYVDDHSTVFFEQGQESPGTLIRLRLEAMVRQLQPVEASLFARRALSETRDLSDDERARIDFLRAQNEVVAGRWWQAANLLTQARDAASDRELKSEIAAFTKKFPPLAD</sequence>
<dbReference type="InterPro" id="IPR011990">
    <property type="entry name" value="TPR-like_helical_dom_sf"/>
</dbReference>
<organism evidence="2 3">
    <name type="scientific">Persicimonas caeni</name>
    <dbReference type="NCBI Taxonomy" id="2292766"/>
    <lineage>
        <taxon>Bacteria</taxon>
        <taxon>Deltaproteobacteria</taxon>
        <taxon>Bradymonadales</taxon>
        <taxon>Bradymonadaceae</taxon>
        <taxon>Persicimonas</taxon>
    </lineage>
</organism>
<evidence type="ECO:0000313" key="3">
    <source>
        <dbReference type="Proteomes" id="UP000315995"/>
    </source>
</evidence>
<dbReference type="OrthoDB" id="5476371at2"/>
<accession>A0A5B8YD53</accession>
<reference evidence="2 3" key="1">
    <citation type="submission" date="2019-06" db="EMBL/GenBank/DDBJ databases">
        <title>Persicimonas caeni gen. nov., sp. nov., a predatory bacterium isolated from solar saltern.</title>
        <authorList>
            <person name="Wang S."/>
        </authorList>
    </citation>
    <scope>NUCLEOTIDE SEQUENCE [LARGE SCALE GENOMIC DNA]</scope>
    <source>
        <strain evidence="2 3">YN101</strain>
    </source>
</reference>
<evidence type="ECO:0000256" key="1">
    <source>
        <dbReference type="SAM" id="SignalP"/>
    </source>
</evidence>
<dbReference type="Proteomes" id="UP000315995">
    <property type="component" value="Chromosome"/>
</dbReference>
<dbReference type="EMBL" id="CP041186">
    <property type="protein sequence ID" value="QDG54549.1"/>
    <property type="molecule type" value="Genomic_DNA"/>
</dbReference>
<feature type="chain" id="PRO_5030106887" description="Tetratricopeptide repeat protein" evidence="1">
    <location>
        <begin position="25"/>
        <end position="1259"/>
    </location>
</feature>
<keyword evidence="3" id="KW-1185">Reference proteome</keyword>
<dbReference type="RefSeq" id="WP_141200993.1">
    <property type="nucleotide sequence ID" value="NZ_CP041186.1"/>
</dbReference>
<evidence type="ECO:0008006" key="4">
    <source>
        <dbReference type="Google" id="ProtNLM"/>
    </source>
</evidence>